<dbReference type="InterPro" id="IPR000792">
    <property type="entry name" value="Tscrpt_reg_LuxR_C"/>
</dbReference>
<dbReference type="RefSeq" id="WP_345189745.1">
    <property type="nucleotide sequence ID" value="NZ_BAABJJ010000003.1"/>
</dbReference>
<evidence type="ECO:0000256" key="1">
    <source>
        <dbReference type="PROSITE-ProRule" id="PRU00339"/>
    </source>
</evidence>
<gene>
    <name evidence="4" type="ORF">GCM10023314_02880</name>
</gene>
<evidence type="ECO:0000256" key="2">
    <source>
        <dbReference type="SAM" id="Phobius"/>
    </source>
</evidence>
<comment type="caution">
    <text evidence="4">The sequence shown here is derived from an EMBL/GenBank/DDBJ whole genome shotgun (WGS) entry which is preliminary data.</text>
</comment>
<feature type="transmembrane region" description="Helical" evidence="2">
    <location>
        <begin position="358"/>
        <end position="378"/>
    </location>
</feature>
<dbReference type="EMBL" id="BAABJJ010000003">
    <property type="protein sequence ID" value="GAA4933839.1"/>
    <property type="molecule type" value="Genomic_DNA"/>
</dbReference>
<evidence type="ECO:0000313" key="5">
    <source>
        <dbReference type="Proteomes" id="UP001501302"/>
    </source>
</evidence>
<evidence type="ECO:0000313" key="4">
    <source>
        <dbReference type="EMBL" id="GAA4933839.1"/>
    </source>
</evidence>
<dbReference type="InterPro" id="IPR016032">
    <property type="entry name" value="Sig_transdc_resp-reg_C-effctor"/>
</dbReference>
<feature type="domain" description="HTH luxR-type" evidence="3">
    <location>
        <begin position="482"/>
        <end position="539"/>
    </location>
</feature>
<dbReference type="Gene3D" id="1.10.10.10">
    <property type="entry name" value="Winged helix-like DNA-binding domain superfamily/Winged helix DNA-binding domain"/>
    <property type="match status" value="1"/>
</dbReference>
<organism evidence="4 5">
    <name type="scientific">Algibacter agarivorans</name>
    <dbReference type="NCBI Taxonomy" id="1109741"/>
    <lineage>
        <taxon>Bacteria</taxon>
        <taxon>Pseudomonadati</taxon>
        <taxon>Bacteroidota</taxon>
        <taxon>Flavobacteriia</taxon>
        <taxon>Flavobacteriales</taxon>
        <taxon>Flavobacteriaceae</taxon>
        <taxon>Algibacter</taxon>
    </lineage>
</organism>
<dbReference type="Gene3D" id="1.25.40.10">
    <property type="entry name" value="Tetratricopeptide repeat domain"/>
    <property type="match status" value="2"/>
</dbReference>
<dbReference type="PROSITE" id="PS50005">
    <property type="entry name" value="TPR"/>
    <property type="match status" value="2"/>
</dbReference>
<feature type="repeat" description="TPR" evidence="1">
    <location>
        <begin position="115"/>
        <end position="148"/>
    </location>
</feature>
<keyword evidence="5" id="KW-1185">Reference proteome</keyword>
<sequence>MDSKYIKLFLIIIALIFLSHSATAISLEQDSLLIAANKAYKKAKKLEFKKLDSAFYLLNTSYKGFLKYGDSTKAAESLMEIGYIYGSNAKYEDSYDAYWEALLLADQIKNDKLKASIYIKIGRLYSFFKRKDIAITYLKKSLRLNKKLIKKKIIDESVLVSNYYFLTATYREMNNPELVKTYLDSCFIYFSKSQEIPLQRLLFEKANMLSQENNPVEALKSMESIEPWFLENEPVYLVLVYTYWGDMYKKIFDYNKSEVYYKLALSTSEKYHSHIDFTPLIYEKLSEVYLNNNKYDKAFESIKKSKDLDAQFFDSRSENNQPIFEIKDSYRIEKERKEKITQKQKQEQENKISSLRNIILLGTIFFISIIGIIYFKYLKSKHGAEKEIIKRNKELEIKKAQELLDVKNKELATTALKLVEKDEYLKSIKEKLKSKEINFNSKAEVNKVVKSISINNDQSWEEFKLRFISVNESFYENLTKKFPNLSQGDHKICALIKLNFSSKEMSRLLGISIESVHTVRYRLRKKMKLARAINLVEYINTL</sequence>
<name>A0ABP9G9C2_9FLAO</name>
<dbReference type="InterPro" id="IPR036388">
    <property type="entry name" value="WH-like_DNA-bd_sf"/>
</dbReference>
<evidence type="ECO:0000259" key="3">
    <source>
        <dbReference type="SMART" id="SM00421"/>
    </source>
</evidence>
<keyword evidence="2" id="KW-0472">Membrane</keyword>
<dbReference type="SMART" id="SM00028">
    <property type="entry name" value="TPR"/>
    <property type="match status" value="4"/>
</dbReference>
<proteinExistence type="predicted"/>
<keyword evidence="1" id="KW-0802">TPR repeat</keyword>
<dbReference type="Proteomes" id="UP001501302">
    <property type="component" value="Unassembled WGS sequence"/>
</dbReference>
<feature type="repeat" description="TPR" evidence="1">
    <location>
        <begin position="279"/>
        <end position="312"/>
    </location>
</feature>
<reference evidence="5" key="1">
    <citation type="journal article" date="2019" name="Int. J. Syst. Evol. Microbiol.">
        <title>The Global Catalogue of Microorganisms (GCM) 10K type strain sequencing project: providing services to taxonomists for standard genome sequencing and annotation.</title>
        <authorList>
            <consortium name="The Broad Institute Genomics Platform"/>
            <consortium name="The Broad Institute Genome Sequencing Center for Infectious Disease"/>
            <person name="Wu L."/>
            <person name="Ma J."/>
        </authorList>
    </citation>
    <scope>NUCLEOTIDE SEQUENCE [LARGE SCALE GENOMIC DNA]</scope>
    <source>
        <strain evidence="5">JCM 18285</strain>
    </source>
</reference>
<dbReference type="SUPFAM" id="SSF48452">
    <property type="entry name" value="TPR-like"/>
    <property type="match status" value="2"/>
</dbReference>
<dbReference type="SMART" id="SM00421">
    <property type="entry name" value="HTH_LUXR"/>
    <property type="match status" value="1"/>
</dbReference>
<accession>A0ABP9G9C2</accession>
<dbReference type="InterPro" id="IPR019734">
    <property type="entry name" value="TPR_rpt"/>
</dbReference>
<keyword evidence="2" id="KW-1133">Transmembrane helix</keyword>
<keyword evidence="2" id="KW-0812">Transmembrane</keyword>
<dbReference type="SUPFAM" id="SSF46894">
    <property type="entry name" value="C-terminal effector domain of the bipartite response regulators"/>
    <property type="match status" value="1"/>
</dbReference>
<dbReference type="InterPro" id="IPR011990">
    <property type="entry name" value="TPR-like_helical_dom_sf"/>
</dbReference>
<protein>
    <recommendedName>
        <fullName evidence="3">HTH luxR-type domain-containing protein</fullName>
    </recommendedName>
</protein>
<dbReference type="Pfam" id="PF13181">
    <property type="entry name" value="TPR_8"/>
    <property type="match status" value="2"/>
</dbReference>